<protein>
    <submittedName>
        <fullName evidence="2">Uncharacterized protein</fullName>
    </submittedName>
</protein>
<evidence type="ECO:0000256" key="1">
    <source>
        <dbReference type="SAM" id="MobiDB-lite"/>
    </source>
</evidence>
<reference evidence="2 3" key="1">
    <citation type="submission" date="2017-12" db="EMBL/GenBank/DDBJ databases">
        <title>Phylogenetic diversity of female urinary microbiome.</title>
        <authorList>
            <person name="Thomas-White K."/>
            <person name="Wolfe A.J."/>
        </authorList>
    </citation>
    <scope>NUCLEOTIDE SEQUENCE [LARGE SCALE GENOMIC DNA]</scope>
    <source>
        <strain evidence="2 3">UMB0777</strain>
    </source>
</reference>
<feature type="region of interest" description="Disordered" evidence="1">
    <location>
        <begin position="175"/>
        <end position="206"/>
    </location>
</feature>
<feature type="compositionally biased region" description="Basic and acidic residues" evidence="1">
    <location>
        <begin position="365"/>
        <end position="377"/>
    </location>
</feature>
<gene>
    <name evidence="2" type="ORF">CYJ73_16340</name>
</gene>
<evidence type="ECO:0000313" key="3">
    <source>
        <dbReference type="Proteomes" id="UP000234662"/>
    </source>
</evidence>
<accession>A0A2I1R5U4</accession>
<comment type="caution">
    <text evidence="2">The sequence shown here is derived from an EMBL/GenBank/DDBJ whole genome shotgun (WGS) entry which is preliminary data.</text>
</comment>
<name>A0A2I1R5U4_9ACTN</name>
<dbReference type="Proteomes" id="UP000234662">
    <property type="component" value="Unassembled WGS sequence"/>
</dbReference>
<dbReference type="EMBL" id="PKJC01000013">
    <property type="protein sequence ID" value="PKZ64449.1"/>
    <property type="molecule type" value="Genomic_DNA"/>
</dbReference>
<proteinExistence type="predicted"/>
<evidence type="ECO:0000313" key="2">
    <source>
        <dbReference type="EMBL" id="PKZ64449.1"/>
    </source>
</evidence>
<feature type="compositionally biased region" description="Gly residues" evidence="1">
    <location>
        <begin position="350"/>
        <end position="363"/>
    </location>
</feature>
<feature type="region of interest" description="Disordered" evidence="1">
    <location>
        <begin position="236"/>
        <end position="389"/>
    </location>
</feature>
<feature type="compositionally biased region" description="Low complexity" evidence="1">
    <location>
        <begin position="378"/>
        <end position="389"/>
    </location>
</feature>
<sequence length="389" mass="39769">MASHRRGTHRAVDNDGGGPLRRPPGVAGTSLTLAALSLFTVIPTAVASINATTLVHALAAPATVQVAAQQLTTLLGPNPAPPSVVVNTTPHTPAVSLPTDPGAAIARELPVAGAPRILVIDHPQSVGPIIASGPMTRTVLSTELADETKERAVQQNLAVMTVIAGLDANSPFVVYTGDPQASGGPGETDGNTSLTPPPPTDTDGPVIVLVSDPRGPWSIRVWLETIPLVSALLKSLGRDSGTPRTDSPVETPRTDPDPRGESGTTEPPRGRPIEPNTGTRETETSSDGGSDVESPREEVEPRRVDRETVHDTDVDSSADTPTEREDGGADPDPDSQSGEQVDDSRPGESGDPGSGDPAGGSGSGSDHDSDSSDRSDGDNSGSESADSTA</sequence>
<feature type="region of interest" description="Disordered" evidence="1">
    <location>
        <begin position="1"/>
        <end position="24"/>
    </location>
</feature>
<feature type="compositionally biased region" description="Basic and acidic residues" evidence="1">
    <location>
        <begin position="293"/>
        <end position="313"/>
    </location>
</feature>
<organism evidence="2 3">
    <name type="scientific">Gordonia terrae</name>
    <dbReference type="NCBI Taxonomy" id="2055"/>
    <lineage>
        <taxon>Bacteria</taxon>
        <taxon>Bacillati</taxon>
        <taxon>Actinomycetota</taxon>
        <taxon>Actinomycetes</taxon>
        <taxon>Mycobacteriales</taxon>
        <taxon>Gordoniaceae</taxon>
        <taxon>Gordonia</taxon>
    </lineage>
</organism>
<dbReference type="AlphaFoldDB" id="A0A2I1R5U4"/>